<comment type="caution">
    <text evidence="1">The sequence shown here is derived from an EMBL/GenBank/DDBJ whole genome shotgun (WGS) entry which is preliminary data.</text>
</comment>
<keyword evidence="2" id="KW-1185">Reference proteome</keyword>
<proteinExistence type="predicted"/>
<sequence>MGSAHTFDYDRVKEAILKKFQINKDTFRRRFHSTDIQPSETPRLKAAEHTVKALINGHATHALVETGSTLTLVLDSLVPREEWQDQAPVKGPLDLLKEFWEGPRGESKNVVVYVLQMGERLEQMTTLVRENIAKS</sequence>
<dbReference type="EMBL" id="JAINUF010000021">
    <property type="protein sequence ID" value="KAJ8334227.1"/>
    <property type="molecule type" value="Genomic_DNA"/>
</dbReference>
<accession>A0A9Q1E8N0</accession>
<gene>
    <name evidence="1" type="ORF">SKAU_G00398660</name>
</gene>
<evidence type="ECO:0000313" key="1">
    <source>
        <dbReference type="EMBL" id="KAJ8334227.1"/>
    </source>
</evidence>
<name>A0A9Q1E8N0_SYNKA</name>
<dbReference type="AlphaFoldDB" id="A0A9Q1E8N0"/>
<dbReference type="OrthoDB" id="6077919at2759"/>
<dbReference type="Proteomes" id="UP001152622">
    <property type="component" value="Chromosome 21"/>
</dbReference>
<evidence type="ECO:0000313" key="2">
    <source>
        <dbReference type="Proteomes" id="UP001152622"/>
    </source>
</evidence>
<reference evidence="1" key="1">
    <citation type="journal article" date="2023" name="Science">
        <title>Genome structures resolve the early diversification of teleost fishes.</title>
        <authorList>
            <person name="Parey E."/>
            <person name="Louis A."/>
            <person name="Montfort J."/>
            <person name="Bouchez O."/>
            <person name="Roques C."/>
            <person name="Iampietro C."/>
            <person name="Lluch J."/>
            <person name="Castinel A."/>
            <person name="Donnadieu C."/>
            <person name="Desvignes T."/>
            <person name="Floi Bucao C."/>
            <person name="Jouanno E."/>
            <person name="Wen M."/>
            <person name="Mejri S."/>
            <person name="Dirks R."/>
            <person name="Jansen H."/>
            <person name="Henkel C."/>
            <person name="Chen W.J."/>
            <person name="Zahm M."/>
            <person name="Cabau C."/>
            <person name="Klopp C."/>
            <person name="Thompson A.W."/>
            <person name="Robinson-Rechavi M."/>
            <person name="Braasch I."/>
            <person name="Lecointre G."/>
            <person name="Bobe J."/>
            <person name="Postlethwait J.H."/>
            <person name="Berthelot C."/>
            <person name="Roest Crollius H."/>
            <person name="Guiguen Y."/>
        </authorList>
    </citation>
    <scope>NUCLEOTIDE SEQUENCE</scope>
    <source>
        <strain evidence="1">WJC10195</strain>
    </source>
</reference>
<protein>
    <submittedName>
        <fullName evidence="1">Uncharacterized protein</fullName>
    </submittedName>
</protein>
<organism evidence="1 2">
    <name type="scientific">Synaphobranchus kaupii</name>
    <name type="common">Kaup's arrowtooth eel</name>
    <dbReference type="NCBI Taxonomy" id="118154"/>
    <lineage>
        <taxon>Eukaryota</taxon>
        <taxon>Metazoa</taxon>
        <taxon>Chordata</taxon>
        <taxon>Craniata</taxon>
        <taxon>Vertebrata</taxon>
        <taxon>Euteleostomi</taxon>
        <taxon>Actinopterygii</taxon>
        <taxon>Neopterygii</taxon>
        <taxon>Teleostei</taxon>
        <taxon>Anguilliformes</taxon>
        <taxon>Synaphobranchidae</taxon>
        <taxon>Synaphobranchus</taxon>
    </lineage>
</organism>